<sequence>MACLKGGKVKQRTGAVASTTGKVLITVPGQTEEEPGPEPPHSVWNLQAAPVLLQSGKSEQHRVKWPAANNKE</sequence>
<evidence type="ECO:0000313" key="1">
    <source>
        <dbReference type="EMBL" id="TWW81810.1"/>
    </source>
</evidence>
<dbReference type="AlphaFoldDB" id="A0A5C6PTP7"/>
<protein>
    <submittedName>
        <fullName evidence="1">Uncharacterized protein</fullName>
    </submittedName>
</protein>
<dbReference type="EMBL" id="RHFK02000001">
    <property type="protein sequence ID" value="TWW81810.1"/>
    <property type="molecule type" value="Genomic_DNA"/>
</dbReference>
<gene>
    <name evidence="1" type="ORF">D4764_01G0016250</name>
</gene>
<name>A0A5C6PTP7_9TELE</name>
<accession>A0A5C6PTP7</accession>
<reference evidence="1 2" key="1">
    <citation type="submission" date="2019-04" db="EMBL/GenBank/DDBJ databases">
        <title>Chromosome genome assembly for Takifugu flavidus.</title>
        <authorList>
            <person name="Xiao S."/>
        </authorList>
    </citation>
    <scope>NUCLEOTIDE SEQUENCE [LARGE SCALE GENOMIC DNA]</scope>
    <source>
        <strain evidence="1">HTHZ2018</strain>
        <tissue evidence="1">Muscle</tissue>
    </source>
</reference>
<proteinExistence type="predicted"/>
<keyword evidence="2" id="KW-1185">Reference proteome</keyword>
<comment type="caution">
    <text evidence="1">The sequence shown here is derived from an EMBL/GenBank/DDBJ whole genome shotgun (WGS) entry which is preliminary data.</text>
</comment>
<organism evidence="1 2">
    <name type="scientific">Takifugu flavidus</name>
    <name type="common">sansaifugu</name>
    <dbReference type="NCBI Taxonomy" id="433684"/>
    <lineage>
        <taxon>Eukaryota</taxon>
        <taxon>Metazoa</taxon>
        <taxon>Chordata</taxon>
        <taxon>Craniata</taxon>
        <taxon>Vertebrata</taxon>
        <taxon>Euteleostomi</taxon>
        <taxon>Actinopterygii</taxon>
        <taxon>Neopterygii</taxon>
        <taxon>Teleostei</taxon>
        <taxon>Neoteleostei</taxon>
        <taxon>Acanthomorphata</taxon>
        <taxon>Eupercaria</taxon>
        <taxon>Tetraodontiformes</taxon>
        <taxon>Tetradontoidea</taxon>
        <taxon>Tetraodontidae</taxon>
        <taxon>Takifugu</taxon>
    </lineage>
</organism>
<evidence type="ECO:0000313" key="2">
    <source>
        <dbReference type="Proteomes" id="UP000324091"/>
    </source>
</evidence>
<dbReference type="Proteomes" id="UP000324091">
    <property type="component" value="Chromosome 1"/>
</dbReference>